<feature type="domain" description="VLIG-type G" evidence="2">
    <location>
        <begin position="420"/>
        <end position="524"/>
    </location>
</feature>
<comment type="caution">
    <text evidence="3">The sequence shown here is derived from an EMBL/GenBank/DDBJ whole genome shotgun (WGS) entry which is preliminary data.</text>
</comment>
<dbReference type="PANTHER" id="PTHR14819">
    <property type="entry name" value="GTP-BINDING"/>
    <property type="match status" value="1"/>
</dbReference>
<dbReference type="Pfam" id="PF25496">
    <property type="entry name" value="URGCP"/>
    <property type="match status" value="1"/>
</dbReference>
<name>A0AAD7VZ92_9TELE</name>
<evidence type="ECO:0000259" key="1">
    <source>
        <dbReference type="Pfam" id="PF25496"/>
    </source>
</evidence>
<protein>
    <submittedName>
        <fullName evidence="3">Uncharacterized protein</fullName>
    </submittedName>
</protein>
<dbReference type="EMBL" id="JAINUG010000731">
    <property type="protein sequence ID" value="KAJ8362194.1"/>
    <property type="molecule type" value="Genomic_DNA"/>
</dbReference>
<reference evidence="3" key="1">
    <citation type="journal article" date="2023" name="Science">
        <title>Genome structures resolve the early diversification of teleost fishes.</title>
        <authorList>
            <person name="Parey E."/>
            <person name="Louis A."/>
            <person name="Montfort J."/>
            <person name="Bouchez O."/>
            <person name="Roques C."/>
            <person name="Iampietro C."/>
            <person name="Lluch J."/>
            <person name="Castinel A."/>
            <person name="Donnadieu C."/>
            <person name="Desvignes T."/>
            <person name="Floi Bucao C."/>
            <person name="Jouanno E."/>
            <person name="Wen M."/>
            <person name="Mejri S."/>
            <person name="Dirks R."/>
            <person name="Jansen H."/>
            <person name="Henkel C."/>
            <person name="Chen W.J."/>
            <person name="Zahm M."/>
            <person name="Cabau C."/>
            <person name="Klopp C."/>
            <person name="Thompson A.W."/>
            <person name="Robinson-Rechavi M."/>
            <person name="Braasch I."/>
            <person name="Lecointre G."/>
            <person name="Bobe J."/>
            <person name="Postlethwait J.H."/>
            <person name="Berthelot C."/>
            <person name="Roest Crollius H."/>
            <person name="Guiguen Y."/>
        </authorList>
    </citation>
    <scope>NUCLEOTIDE SEQUENCE</scope>
    <source>
        <strain evidence="3">NC1722</strain>
    </source>
</reference>
<dbReference type="InterPro" id="IPR030383">
    <property type="entry name" value="G_VLIG_dom"/>
</dbReference>
<dbReference type="Proteomes" id="UP001221898">
    <property type="component" value="Unassembled WGS sequence"/>
</dbReference>
<keyword evidence="4" id="KW-1185">Reference proteome</keyword>
<dbReference type="InterPro" id="IPR052986">
    <property type="entry name" value="VLIG_GTPase"/>
</dbReference>
<evidence type="ECO:0000313" key="3">
    <source>
        <dbReference type="EMBL" id="KAJ8362194.1"/>
    </source>
</evidence>
<sequence length="542" mass="62008">MDKTLCTKHLLEDLGLQHHMKEKLTLSTLLEVKDKNLKDKTITSLKSLPWCFLRKLMRMNVTARSVKCTANQEPTSQDLDSLFDDDSLDGENELNPLDLITALFLCSDGFLQQEMASKMSMCQFSVPLLLPSCDTQKPTLMLWALRDIVKKFRPHSLQDSKGFVENNIALTELPFISFVRLGNSSLSKSHILNQILSNPQQYHNTFVHWNMTGGNTPKRISEGLVEISWYLPCGNENIDIFPEPVAVANLRGDASVFETQFSFLCQTSAAVFVFCDDFQTSWEILNPENINTQLFLVCNSGKRSFNKQAFKEQMNRLKVQVPTSRFILKTQKVNDAEFAKKLHVAMPDVIKEHQINMSVEKMCAIAHELGIPVDEGHVPCQNAKQNADAITAGIANILQYKQSQLPLQGKIWKELSKLMKEECRLRHAGDRNIEQYKSDIYVQKQRLKEQQKDHCMSDAMSHFISALSGPREERSYFLKWMKINLDHLSLRLLSDLRERYKELCLNSPQNTKLIAEVDRQISSSWREHEGKALLHACAPECD</sequence>
<dbReference type="InterPro" id="IPR057365">
    <property type="entry name" value="URGCP"/>
</dbReference>
<dbReference type="PANTHER" id="PTHR14819:SF9">
    <property type="entry name" value="UP-REGULATOR OF CELL PROLIFERATION-LIKE"/>
    <property type="match status" value="1"/>
</dbReference>
<feature type="domain" description="Up-regulator of cell proliferation-like" evidence="1">
    <location>
        <begin position="94"/>
        <end position="391"/>
    </location>
</feature>
<evidence type="ECO:0000313" key="4">
    <source>
        <dbReference type="Proteomes" id="UP001221898"/>
    </source>
</evidence>
<proteinExistence type="predicted"/>
<gene>
    <name evidence="3" type="ORF">AAFF_G00390740</name>
</gene>
<organism evidence="3 4">
    <name type="scientific">Aldrovandia affinis</name>
    <dbReference type="NCBI Taxonomy" id="143900"/>
    <lineage>
        <taxon>Eukaryota</taxon>
        <taxon>Metazoa</taxon>
        <taxon>Chordata</taxon>
        <taxon>Craniata</taxon>
        <taxon>Vertebrata</taxon>
        <taxon>Euteleostomi</taxon>
        <taxon>Actinopterygii</taxon>
        <taxon>Neopterygii</taxon>
        <taxon>Teleostei</taxon>
        <taxon>Notacanthiformes</taxon>
        <taxon>Halosauridae</taxon>
        <taxon>Aldrovandia</taxon>
    </lineage>
</organism>
<dbReference type="AlphaFoldDB" id="A0AAD7VZ92"/>
<evidence type="ECO:0000259" key="2">
    <source>
        <dbReference type="Pfam" id="PF25683"/>
    </source>
</evidence>
<accession>A0AAD7VZ92</accession>
<dbReference type="Pfam" id="PF25683">
    <property type="entry name" value="URGCP_GTPase"/>
    <property type="match status" value="1"/>
</dbReference>